<reference evidence="2" key="1">
    <citation type="journal article" date="2023" name="Front. Plant Sci.">
        <title>Chromosomal-level genome assembly of Melastoma candidum provides insights into trichome evolution.</title>
        <authorList>
            <person name="Zhong Y."/>
            <person name="Wu W."/>
            <person name="Sun C."/>
            <person name="Zou P."/>
            <person name="Liu Y."/>
            <person name="Dai S."/>
            <person name="Zhou R."/>
        </authorList>
    </citation>
    <scope>NUCLEOTIDE SEQUENCE [LARGE SCALE GENOMIC DNA]</scope>
</reference>
<protein>
    <submittedName>
        <fullName evidence="1">Uncharacterized protein</fullName>
    </submittedName>
</protein>
<gene>
    <name evidence="1" type="ORF">MLD38_021114</name>
</gene>
<accession>A0ACB9QF48</accession>
<evidence type="ECO:0000313" key="1">
    <source>
        <dbReference type="EMBL" id="KAI4365095.1"/>
    </source>
</evidence>
<organism evidence="1 2">
    <name type="scientific">Melastoma candidum</name>
    <dbReference type="NCBI Taxonomy" id="119954"/>
    <lineage>
        <taxon>Eukaryota</taxon>
        <taxon>Viridiplantae</taxon>
        <taxon>Streptophyta</taxon>
        <taxon>Embryophyta</taxon>
        <taxon>Tracheophyta</taxon>
        <taxon>Spermatophyta</taxon>
        <taxon>Magnoliopsida</taxon>
        <taxon>eudicotyledons</taxon>
        <taxon>Gunneridae</taxon>
        <taxon>Pentapetalae</taxon>
        <taxon>rosids</taxon>
        <taxon>malvids</taxon>
        <taxon>Myrtales</taxon>
        <taxon>Melastomataceae</taxon>
        <taxon>Melastomatoideae</taxon>
        <taxon>Melastomateae</taxon>
        <taxon>Melastoma</taxon>
    </lineage>
</organism>
<evidence type="ECO:0000313" key="2">
    <source>
        <dbReference type="Proteomes" id="UP001057402"/>
    </source>
</evidence>
<proteinExistence type="predicted"/>
<sequence length="82" mass="9394">MEFTLEELRLATDDFNPERVIGRGGFGEVFRGTLAMLERTPLDWPTRKRIALGAARGICSLHELRIVHRDVKPSNILLDEEF</sequence>
<dbReference type="Proteomes" id="UP001057402">
    <property type="component" value="Chromosome 6"/>
</dbReference>
<dbReference type="EMBL" id="CM042885">
    <property type="protein sequence ID" value="KAI4365095.1"/>
    <property type="molecule type" value="Genomic_DNA"/>
</dbReference>
<name>A0ACB9QF48_9MYRT</name>
<keyword evidence="2" id="KW-1185">Reference proteome</keyword>
<comment type="caution">
    <text evidence="1">The sequence shown here is derived from an EMBL/GenBank/DDBJ whole genome shotgun (WGS) entry which is preliminary data.</text>
</comment>